<evidence type="ECO:0000313" key="4">
    <source>
        <dbReference type="EMBL" id="KNC73428.1"/>
    </source>
</evidence>
<dbReference type="OrthoDB" id="2163089at2759"/>
<evidence type="ECO:0000256" key="1">
    <source>
        <dbReference type="ARBA" id="ARBA00022737"/>
    </source>
</evidence>
<dbReference type="InterPro" id="IPR002110">
    <property type="entry name" value="Ankyrin_rpt"/>
</dbReference>
<reference evidence="4 5" key="1">
    <citation type="submission" date="2011-02" db="EMBL/GenBank/DDBJ databases">
        <title>The Genome Sequence of Sphaeroforma arctica JP610.</title>
        <authorList>
            <consortium name="The Broad Institute Genome Sequencing Platform"/>
            <person name="Russ C."/>
            <person name="Cuomo C."/>
            <person name="Young S.K."/>
            <person name="Zeng Q."/>
            <person name="Gargeya S."/>
            <person name="Alvarado L."/>
            <person name="Berlin A."/>
            <person name="Chapman S.B."/>
            <person name="Chen Z."/>
            <person name="Freedman E."/>
            <person name="Gellesch M."/>
            <person name="Goldberg J."/>
            <person name="Griggs A."/>
            <person name="Gujja S."/>
            <person name="Heilman E."/>
            <person name="Heiman D."/>
            <person name="Howarth C."/>
            <person name="Mehta T."/>
            <person name="Neiman D."/>
            <person name="Pearson M."/>
            <person name="Roberts A."/>
            <person name="Saif S."/>
            <person name="Shea T."/>
            <person name="Shenoy N."/>
            <person name="Sisk P."/>
            <person name="Stolte C."/>
            <person name="Sykes S."/>
            <person name="White J."/>
            <person name="Yandava C."/>
            <person name="Burger G."/>
            <person name="Gray M.W."/>
            <person name="Holland P.W.H."/>
            <person name="King N."/>
            <person name="Lang F.B.F."/>
            <person name="Roger A.J."/>
            <person name="Ruiz-Trillo I."/>
            <person name="Haas B."/>
            <person name="Nusbaum C."/>
            <person name="Birren B."/>
        </authorList>
    </citation>
    <scope>NUCLEOTIDE SEQUENCE [LARGE SCALE GENOMIC DNA]</scope>
    <source>
        <strain evidence="4 5">JP610</strain>
    </source>
</reference>
<dbReference type="PANTHER" id="PTHR24161:SF85">
    <property type="entry name" value="PALMITOYLTRANSFERASE HIP14"/>
    <property type="match status" value="1"/>
</dbReference>
<gene>
    <name evidence="4" type="ORF">SARC_14015</name>
</gene>
<evidence type="ECO:0000256" key="2">
    <source>
        <dbReference type="ARBA" id="ARBA00023043"/>
    </source>
</evidence>
<dbReference type="SUPFAM" id="SSF48403">
    <property type="entry name" value="Ankyrin repeat"/>
    <property type="match status" value="1"/>
</dbReference>
<keyword evidence="5" id="KW-1185">Reference proteome</keyword>
<dbReference type="STRING" id="667725.A0A0L0FBF4"/>
<dbReference type="Pfam" id="PF12796">
    <property type="entry name" value="Ank_2"/>
    <property type="match status" value="2"/>
</dbReference>
<feature type="region of interest" description="Disordered" evidence="3">
    <location>
        <begin position="214"/>
        <end position="236"/>
    </location>
</feature>
<keyword evidence="1" id="KW-0677">Repeat</keyword>
<organism evidence="4 5">
    <name type="scientific">Sphaeroforma arctica JP610</name>
    <dbReference type="NCBI Taxonomy" id="667725"/>
    <lineage>
        <taxon>Eukaryota</taxon>
        <taxon>Ichthyosporea</taxon>
        <taxon>Ichthyophonida</taxon>
        <taxon>Sphaeroforma</taxon>
    </lineage>
</organism>
<feature type="compositionally biased region" description="Polar residues" evidence="3">
    <location>
        <begin position="257"/>
        <end position="267"/>
    </location>
</feature>
<dbReference type="Gene3D" id="1.25.40.20">
    <property type="entry name" value="Ankyrin repeat-containing domain"/>
    <property type="match status" value="2"/>
</dbReference>
<dbReference type="PANTHER" id="PTHR24161">
    <property type="entry name" value="ANK_REP_REGION DOMAIN-CONTAINING PROTEIN-RELATED"/>
    <property type="match status" value="1"/>
</dbReference>
<dbReference type="EMBL" id="KQ245630">
    <property type="protein sequence ID" value="KNC73428.1"/>
    <property type="molecule type" value="Genomic_DNA"/>
</dbReference>
<protein>
    <submittedName>
        <fullName evidence="4">Uncharacterized protein</fullName>
    </submittedName>
</protein>
<proteinExistence type="predicted"/>
<feature type="compositionally biased region" description="Basic and acidic residues" evidence="3">
    <location>
        <begin position="225"/>
        <end position="236"/>
    </location>
</feature>
<evidence type="ECO:0000313" key="5">
    <source>
        <dbReference type="Proteomes" id="UP000054560"/>
    </source>
</evidence>
<evidence type="ECO:0000256" key="3">
    <source>
        <dbReference type="SAM" id="MobiDB-lite"/>
    </source>
</evidence>
<dbReference type="InterPro" id="IPR036770">
    <property type="entry name" value="Ankyrin_rpt-contain_sf"/>
</dbReference>
<dbReference type="SMART" id="SM00248">
    <property type="entry name" value="ANK"/>
    <property type="match status" value="5"/>
</dbReference>
<feature type="region of interest" description="Disordered" evidence="3">
    <location>
        <begin position="253"/>
        <end position="278"/>
    </location>
</feature>
<dbReference type="GeneID" id="25914519"/>
<dbReference type="AlphaFoldDB" id="A0A0L0FBF4"/>
<name>A0A0L0FBF4_9EUKA</name>
<dbReference type="Proteomes" id="UP000054560">
    <property type="component" value="Unassembled WGS sequence"/>
</dbReference>
<dbReference type="RefSeq" id="XP_014147330.1">
    <property type="nucleotide sequence ID" value="XM_014291855.1"/>
</dbReference>
<keyword evidence="2" id="KW-0040">ANK repeat</keyword>
<dbReference type="eggNOG" id="ENOG502SVAA">
    <property type="taxonomic scope" value="Eukaryota"/>
</dbReference>
<sequence>MRNYPLWRASKNGHTDVVRLLLGSDKVNPGDDKSVALRVACEEGHIEIVRMMLALPHTQFVDPGIENGFCLRKAIDNRHSEVVRMLLQDMRVDPSADHNSALQIACERNDPAVVQLLLNNPAVDPTMDNSNCLVLASKAGNLAAVLVLLADGRVNANARTGFALKAANSRKHKEVARLLKAYMRGGTAAVSDNITKARQSFSGESMIHRTDSVVPVSARASCPQDNRRTSEEELADRRGSTLAYFSDLIMGKRKSTESGSVGSSKANTGRRPTKSAAV</sequence>
<accession>A0A0L0FBF4</accession>